<organism evidence="6">
    <name type="scientific">freshwater metagenome</name>
    <dbReference type="NCBI Taxonomy" id="449393"/>
    <lineage>
        <taxon>unclassified sequences</taxon>
        <taxon>metagenomes</taxon>
        <taxon>ecological metagenomes</taxon>
    </lineage>
</organism>
<feature type="domain" description="Methyltransferase" evidence="1">
    <location>
        <begin position="46"/>
        <end position="146"/>
    </location>
</feature>
<dbReference type="Pfam" id="PF13649">
    <property type="entry name" value="Methyltransf_25"/>
    <property type="match status" value="1"/>
</dbReference>
<dbReference type="EMBL" id="CAEZVC010000105">
    <property type="protein sequence ID" value="CAB4631090.1"/>
    <property type="molecule type" value="Genomic_DNA"/>
</dbReference>
<evidence type="ECO:0000259" key="1">
    <source>
        <dbReference type="Pfam" id="PF13649"/>
    </source>
</evidence>
<dbReference type="AlphaFoldDB" id="A0A6J6WL89"/>
<protein>
    <submittedName>
        <fullName evidence="6">Unannotated protein</fullName>
    </submittedName>
</protein>
<dbReference type="EMBL" id="CAFBNJ010000048">
    <property type="protein sequence ID" value="CAB4954293.1"/>
    <property type="molecule type" value="Genomic_DNA"/>
</dbReference>
<dbReference type="SUPFAM" id="SSF53335">
    <property type="entry name" value="S-adenosyl-L-methionine-dependent methyltransferases"/>
    <property type="match status" value="1"/>
</dbReference>
<dbReference type="EMBL" id="CAEZTY010000048">
    <property type="protein sequence ID" value="CAB4589542.1"/>
    <property type="molecule type" value="Genomic_DNA"/>
</dbReference>
<evidence type="ECO:0000313" key="7">
    <source>
        <dbReference type="EMBL" id="CAB4954293.1"/>
    </source>
</evidence>
<evidence type="ECO:0000313" key="6">
    <source>
        <dbReference type="EMBL" id="CAB4784135.1"/>
    </source>
</evidence>
<name>A0A6J6WL89_9ZZZZ</name>
<evidence type="ECO:0000313" key="5">
    <source>
        <dbReference type="EMBL" id="CAB4717786.1"/>
    </source>
</evidence>
<dbReference type="EMBL" id="CAFAAD010000013">
    <property type="protein sequence ID" value="CAB4784135.1"/>
    <property type="molecule type" value="Genomic_DNA"/>
</dbReference>
<reference evidence="6" key="1">
    <citation type="submission" date="2020-05" db="EMBL/GenBank/DDBJ databases">
        <authorList>
            <person name="Chiriac C."/>
            <person name="Salcher M."/>
            <person name="Ghai R."/>
            <person name="Kavagutti S V."/>
        </authorList>
    </citation>
    <scope>NUCLEOTIDE SEQUENCE</scope>
</reference>
<evidence type="ECO:0000313" key="2">
    <source>
        <dbReference type="EMBL" id="CAB4370426.1"/>
    </source>
</evidence>
<dbReference type="EMBL" id="CAEZXY010000083">
    <property type="protein sequence ID" value="CAB4717786.1"/>
    <property type="molecule type" value="Genomic_DNA"/>
</dbReference>
<evidence type="ECO:0000313" key="8">
    <source>
        <dbReference type="EMBL" id="CAB4974562.1"/>
    </source>
</evidence>
<dbReference type="Gene3D" id="3.40.50.150">
    <property type="entry name" value="Vaccinia Virus protein VP39"/>
    <property type="match status" value="1"/>
</dbReference>
<accession>A0A6J6WL89</accession>
<gene>
    <name evidence="3" type="ORF">UFOPK1762_01250</name>
    <name evidence="4" type="ORF">UFOPK1906_01464</name>
    <name evidence="5" type="ORF">UFOPK2624_01488</name>
    <name evidence="6" type="ORF">UFOPK2969_00293</name>
    <name evidence="7" type="ORF">UFOPK3785_01031</name>
    <name evidence="8" type="ORF">UFOPK3927_00353</name>
    <name evidence="2" type="ORF">UFOPK4201_00209</name>
</gene>
<dbReference type="EMBL" id="CAEUNJ010000005">
    <property type="protein sequence ID" value="CAB4370426.1"/>
    <property type="molecule type" value="Genomic_DNA"/>
</dbReference>
<dbReference type="EMBL" id="CAFBOK010000025">
    <property type="protein sequence ID" value="CAB4974562.1"/>
    <property type="molecule type" value="Genomic_DNA"/>
</dbReference>
<dbReference type="InterPro" id="IPR029063">
    <property type="entry name" value="SAM-dependent_MTases_sf"/>
</dbReference>
<dbReference type="CDD" id="cd02440">
    <property type="entry name" value="AdoMet_MTases"/>
    <property type="match status" value="1"/>
</dbReference>
<proteinExistence type="predicted"/>
<evidence type="ECO:0000313" key="3">
    <source>
        <dbReference type="EMBL" id="CAB4589542.1"/>
    </source>
</evidence>
<dbReference type="InterPro" id="IPR041698">
    <property type="entry name" value="Methyltransf_25"/>
</dbReference>
<sequence length="257" mass="27151">MPPADPSDPSGYGRSFADVYDDWYANSFDTHAAVEALTLLASGGSVLELGVGTGRLAIPLSQRGLRVIGLDASPEMLEQLSVADPKQRVVRVLGDMTDAAAALTAAGIAESFSTVFCAFNTLLNLISLDDVIHCFEASRSLLTVDGKLVIEAFVPVAPESIPPNSLSPANVNSDAAVFIETTYDSATSVLTGRHIEVRPGVLAIRPWSVLICGPLALDKAAETAGLVLQERWSDWQGAAFTEDSTAHISIYGPDTTF</sequence>
<evidence type="ECO:0000313" key="4">
    <source>
        <dbReference type="EMBL" id="CAB4631090.1"/>
    </source>
</evidence>